<evidence type="ECO:0008006" key="6">
    <source>
        <dbReference type="Google" id="ProtNLM"/>
    </source>
</evidence>
<dbReference type="EMBL" id="CP071794">
    <property type="protein sequence ID" value="QTD57286.1"/>
    <property type="molecule type" value="Genomic_DNA"/>
</dbReference>
<dbReference type="InterPro" id="IPR021760">
    <property type="entry name" value="RepC_C"/>
</dbReference>
<dbReference type="InterPro" id="IPR005090">
    <property type="entry name" value="RepC_N"/>
</dbReference>
<evidence type="ECO:0000259" key="3">
    <source>
        <dbReference type="Pfam" id="PF11800"/>
    </source>
</evidence>
<proteinExistence type="predicted"/>
<organism evidence="4 5">
    <name type="scientific">Parasphingorhabdus cellanae</name>
    <dbReference type="NCBI Taxonomy" id="2806553"/>
    <lineage>
        <taxon>Bacteria</taxon>
        <taxon>Pseudomonadati</taxon>
        <taxon>Pseudomonadota</taxon>
        <taxon>Alphaproteobacteria</taxon>
        <taxon>Sphingomonadales</taxon>
        <taxon>Sphingomonadaceae</taxon>
        <taxon>Parasphingorhabdus</taxon>
    </lineage>
</organism>
<feature type="domain" description="Plasmid replication protein C C-terminal" evidence="3">
    <location>
        <begin position="251"/>
        <end position="348"/>
    </location>
</feature>
<name>A0ABX7T705_9SPHN</name>
<reference evidence="4 5" key="1">
    <citation type="submission" date="2021-03" db="EMBL/GenBank/DDBJ databases">
        <title>Complete genome of Parasphingorhabdus_sp.JHSY0214.</title>
        <authorList>
            <person name="Yoo J.H."/>
            <person name="Bae J.W."/>
        </authorList>
    </citation>
    <scope>NUCLEOTIDE SEQUENCE [LARGE SCALE GENOMIC DNA]</scope>
    <source>
        <strain evidence="4 5">JHSY0214</strain>
    </source>
</reference>
<keyword evidence="5" id="KW-1185">Reference proteome</keyword>
<evidence type="ECO:0000259" key="2">
    <source>
        <dbReference type="Pfam" id="PF03428"/>
    </source>
</evidence>
<dbReference type="Proteomes" id="UP000663923">
    <property type="component" value="Chromosome"/>
</dbReference>
<sequence length="404" mass="45025">MSVSLKHRGLPNGIGKFDLLTVFEQVAKSEYRLSRTAVMLIRQYILGTMTDDYQQGRICAVWKQVSRIARSISVTPKSINNAERELEYAGFIVRTTGVNGARNGERCHGVVRWAAGINLAPLIERFEEMSAKLEARRLSHLAIDQCRSEIRYISRSIRDSGDAQLREQADAVLPSGRTCRISSLQRLETIKADLIAIMEAIDDRSGATKTSDASEQNRSPNIQDQKLEKTCRAGPDSKATKISLRTVFDIASPDYRSLIQTPGSMNTSNLVEASGMACHWLGISQNIWRSACHELGRERAALCVIIIDRNARLDEHHRFRAREPGRCLSGMIRMSKNGGFNPHSLFRACQGQKNEIPSAETEAMTYLPFKKTDGASVFSECVRSIVDNLSVSDLANNPQQLIPE</sequence>
<gene>
    <name evidence="4" type="ORF">J4G78_07055</name>
</gene>
<feature type="region of interest" description="Disordered" evidence="1">
    <location>
        <begin position="206"/>
        <end position="233"/>
    </location>
</feature>
<protein>
    <recommendedName>
        <fullName evidence="6">Replication protein-C C-terminal domain-containing protein</fullName>
    </recommendedName>
</protein>
<accession>A0ABX7T705</accession>
<evidence type="ECO:0000313" key="5">
    <source>
        <dbReference type="Proteomes" id="UP000663923"/>
    </source>
</evidence>
<feature type="domain" description="Plasmid replication protein C N-terminal" evidence="2">
    <location>
        <begin position="10"/>
        <end position="159"/>
    </location>
</feature>
<evidence type="ECO:0000313" key="4">
    <source>
        <dbReference type="EMBL" id="QTD57286.1"/>
    </source>
</evidence>
<dbReference type="Pfam" id="PF11800">
    <property type="entry name" value="RP-C_C"/>
    <property type="match status" value="1"/>
</dbReference>
<dbReference type="RefSeq" id="WP_207989638.1">
    <property type="nucleotide sequence ID" value="NZ_CP071794.1"/>
</dbReference>
<evidence type="ECO:0000256" key="1">
    <source>
        <dbReference type="SAM" id="MobiDB-lite"/>
    </source>
</evidence>
<feature type="compositionally biased region" description="Polar residues" evidence="1">
    <location>
        <begin position="207"/>
        <end position="224"/>
    </location>
</feature>
<dbReference type="Pfam" id="PF03428">
    <property type="entry name" value="RP-C"/>
    <property type="match status" value="1"/>
</dbReference>